<proteinExistence type="predicted"/>
<reference evidence="2" key="1">
    <citation type="submission" date="2023-10" db="EMBL/GenBank/DDBJ databases">
        <title>Genome assemblies of two species of porcelain crab, Petrolisthes cinctipes and Petrolisthes manimaculis (Anomura: Porcellanidae).</title>
        <authorList>
            <person name="Angst P."/>
        </authorList>
    </citation>
    <scope>NUCLEOTIDE SEQUENCE</scope>
    <source>
        <strain evidence="2">PB745_01</strain>
        <tissue evidence="2">Gill</tissue>
    </source>
</reference>
<protein>
    <submittedName>
        <fullName evidence="2">Uncharacterized protein</fullName>
    </submittedName>
</protein>
<evidence type="ECO:0000256" key="1">
    <source>
        <dbReference type="SAM" id="MobiDB-lite"/>
    </source>
</evidence>
<comment type="caution">
    <text evidence="2">The sequence shown here is derived from an EMBL/GenBank/DDBJ whole genome shotgun (WGS) entry which is preliminary data.</text>
</comment>
<evidence type="ECO:0000313" key="2">
    <source>
        <dbReference type="EMBL" id="KAK3850660.1"/>
    </source>
</evidence>
<gene>
    <name evidence="2" type="ORF">Pcinc_042647</name>
</gene>
<dbReference type="Proteomes" id="UP001286313">
    <property type="component" value="Unassembled WGS sequence"/>
</dbReference>
<keyword evidence="3" id="KW-1185">Reference proteome</keyword>
<feature type="region of interest" description="Disordered" evidence="1">
    <location>
        <begin position="166"/>
        <end position="188"/>
    </location>
</feature>
<organism evidence="2 3">
    <name type="scientific">Petrolisthes cinctipes</name>
    <name type="common">Flat porcelain crab</name>
    <dbReference type="NCBI Taxonomy" id="88211"/>
    <lineage>
        <taxon>Eukaryota</taxon>
        <taxon>Metazoa</taxon>
        <taxon>Ecdysozoa</taxon>
        <taxon>Arthropoda</taxon>
        <taxon>Crustacea</taxon>
        <taxon>Multicrustacea</taxon>
        <taxon>Malacostraca</taxon>
        <taxon>Eumalacostraca</taxon>
        <taxon>Eucarida</taxon>
        <taxon>Decapoda</taxon>
        <taxon>Pleocyemata</taxon>
        <taxon>Anomura</taxon>
        <taxon>Galatheoidea</taxon>
        <taxon>Porcellanidae</taxon>
        <taxon>Petrolisthes</taxon>
    </lineage>
</organism>
<evidence type="ECO:0000313" key="3">
    <source>
        <dbReference type="Proteomes" id="UP001286313"/>
    </source>
</evidence>
<dbReference type="AlphaFoldDB" id="A0AAE1BKS1"/>
<name>A0AAE1BKS1_PETCI</name>
<sequence length="227" mass="25429">MILRTGLNSRNAIPSSSHCVYTVYRRLVDERLVGVSSSLQRHTHHALTTLVEYLRVGRAHWRDCVVLAYKLVSIHPFLPLRIPRKSTKMMDVGSGGVGVGVGVDGSQAAQYPPTGYAPMSSLQDFYSNTQHCSYSNPVNCKAARRVTCGRLPNVNTDATTQYVTNTNTTTTTTNTRTRPHAPHNTNTNTCTTITHNTSPHHNDHTNKHTHIRLQHQHHHHDNNKHSY</sequence>
<accession>A0AAE1BKS1</accession>
<dbReference type="EMBL" id="JAWQEG010008258">
    <property type="protein sequence ID" value="KAK3850660.1"/>
    <property type="molecule type" value="Genomic_DNA"/>
</dbReference>